<evidence type="ECO:0000259" key="1">
    <source>
        <dbReference type="Pfam" id="PF14096"/>
    </source>
</evidence>
<dbReference type="EMBL" id="NUDP01000094">
    <property type="protein sequence ID" value="PEM66334.1"/>
    <property type="molecule type" value="Genomic_DNA"/>
</dbReference>
<dbReference type="Pfam" id="PF12796">
    <property type="entry name" value="Ank_2"/>
    <property type="match status" value="1"/>
</dbReference>
<sequence>MNILFEAIKSKNLEKVIGAIPKVDINEQDQFGRTSLHYVIVKKAPIEIFKELLAFGAKTGITDRLHESVLTKAIKFNNKQAVKCLIENGVELNHPAGIKKTPWFLARHNPEIADLLLETRGAIRLKLTENEQAIIDGCLYGEPAEVNAYLTQLNTPELLHAFVLHFNWDDDLQPMKMVLQHANCQEITAIEMFDLVDGDYWLNQGDSSDEEREYIDFVQHLLRRFPNIL</sequence>
<dbReference type="InterPro" id="IPR025369">
    <property type="entry name" value="DUF4274"/>
</dbReference>
<dbReference type="Pfam" id="PF14096">
    <property type="entry name" value="DUF4274"/>
    <property type="match status" value="1"/>
</dbReference>
<dbReference type="AlphaFoldDB" id="A0A2B5UX97"/>
<accession>A0A2B5UX97</accession>
<comment type="caution">
    <text evidence="2">The sequence shown here is derived from an EMBL/GenBank/DDBJ whole genome shotgun (WGS) entry which is preliminary data.</text>
</comment>
<dbReference type="Gene3D" id="1.25.40.20">
    <property type="entry name" value="Ankyrin repeat-containing domain"/>
    <property type="match status" value="1"/>
</dbReference>
<name>A0A2B5UX97_9BACI</name>
<gene>
    <name evidence="2" type="ORF">CN613_22915</name>
</gene>
<evidence type="ECO:0000313" key="2">
    <source>
        <dbReference type="EMBL" id="PEM66334.1"/>
    </source>
</evidence>
<dbReference type="Proteomes" id="UP000219775">
    <property type="component" value="Unassembled WGS sequence"/>
</dbReference>
<dbReference type="RefSeq" id="WP_097849526.1">
    <property type="nucleotide sequence ID" value="NZ_NUAS01000012.1"/>
</dbReference>
<protein>
    <recommendedName>
        <fullName evidence="1">DUF4274 domain-containing protein</fullName>
    </recommendedName>
</protein>
<dbReference type="SUPFAM" id="SSF48403">
    <property type="entry name" value="Ankyrin repeat"/>
    <property type="match status" value="1"/>
</dbReference>
<dbReference type="InterPro" id="IPR002110">
    <property type="entry name" value="Ankyrin_rpt"/>
</dbReference>
<evidence type="ECO:0000313" key="3">
    <source>
        <dbReference type="Proteomes" id="UP000219775"/>
    </source>
</evidence>
<organism evidence="2 3">
    <name type="scientific">Bacillus pseudomycoides</name>
    <dbReference type="NCBI Taxonomy" id="64104"/>
    <lineage>
        <taxon>Bacteria</taxon>
        <taxon>Bacillati</taxon>
        <taxon>Bacillota</taxon>
        <taxon>Bacilli</taxon>
        <taxon>Bacillales</taxon>
        <taxon>Bacillaceae</taxon>
        <taxon>Bacillus</taxon>
        <taxon>Bacillus cereus group</taxon>
    </lineage>
</organism>
<proteinExistence type="predicted"/>
<reference evidence="2 3" key="1">
    <citation type="submission" date="2017-09" db="EMBL/GenBank/DDBJ databases">
        <title>Large-scale bioinformatics analysis of Bacillus genomes uncovers conserved roles of natural products in bacterial physiology.</title>
        <authorList>
            <consortium name="Agbiome Team Llc"/>
            <person name="Bleich R.M."/>
            <person name="Grubbs K.J."/>
            <person name="Santa Maria K.C."/>
            <person name="Allen S.E."/>
            <person name="Farag S."/>
            <person name="Shank E.A."/>
            <person name="Bowers A."/>
        </authorList>
    </citation>
    <scope>NUCLEOTIDE SEQUENCE [LARGE SCALE GENOMIC DNA]</scope>
    <source>
        <strain evidence="2 3">AFS009893</strain>
    </source>
</reference>
<dbReference type="SMART" id="SM00248">
    <property type="entry name" value="ANK"/>
    <property type="match status" value="2"/>
</dbReference>
<feature type="domain" description="DUF4274" evidence="1">
    <location>
        <begin position="154"/>
        <end position="224"/>
    </location>
</feature>
<dbReference type="InterPro" id="IPR036770">
    <property type="entry name" value="Ankyrin_rpt-contain_sf"/>
</dbReference>